<dbReference type="Proteomes" id="UP000610966">
    <property type="component" value="Unassembled WGS sequence"/>
</dbReference>
<keyword evidence="9" id="KW-1185">Reference proteome</keyword>
<comment type="caution">
    <text evidence="8">The sequence shown here is derived from an EMBL/GenBank/DDBJ whole genome shotgun (WGS) entry which is preliminary data.</text>
</comment>
<feature type="transmembrane region" description="Helical" evidence="6">
    <location>
        <begin position="21"/>
        <end position="42"/>
    </location>
</feature>
<dbReference type="AlphaFoldDB" id="A0A8J3RAX4"/>
<feature type="transmembrane region" description="Helical" evidence="6">
    <location>
        <begin position="236"/>
        <end position="262"/>
    </location>
</feature>
<dbReference type="EMBL" id="BOOG01000023">
    <property type="protein sequence ID" value="GIH70539.1"/>
    <property type="molecule type" value="Genomic_DNA"/>
</dbReference>
<evidence type="ECO:0000256" key="4">
    <source>
        <dbReference type="ARBA" id="ARBA00022989"/>
    </source>
</evidence>
<dbReference type="PANTHER" id="PTHR30294">
    <property type="entry name" value="MEMBRANE COMPONENT OF ABC TRANSPORTER YHHJ-RELATED"/>
    <property type="match status" value="1"/>
</dbReference>
<dbReference type="GO" id="GO:0005886">
    <property type="term" value="C:plasma membrane"/>
    <property type="evidence" value="ECO:0007669"/>
    <property type="project" value="UniProtKB-SubCell"/>
</dbReference>
<accession>A0A8J3RAX4</accession>
<keyword evidence="2" id="KW-1003">Cell membrane</keyword>
<keyword evidence="4 6" id="KW-1133">Transmembrane helix</keyword>
<proteinExistence type="predicted"/>
<feature type="transmembrane region" description="Helical" evidence="6">
    <location>
        <begin position="274"/>
        <end position="293"/>
    </location>
</feature>
<evidence type="ECO:0000256" key="2">
    <source>
        <dbReference type="ARBA" id="ARBA00022475"/>
    </source>
</evidence>
<gene>
    <name evidence="8" type="ORF">Mth01_27920</name>
</gene>
<dbReference type="PANTHER" id="PTHR30294:SF29">
    <property type="entry name" value="MULTIDRUG ABC TRANSPORTER PERMEASE YBHS-RELATED"/>
    <property type="match status" value="1"/>
</dbReference>
<dbReference type="GO" id="GO:0140359">
    <property type="term" value="F:ABC-type transporter activity"/>
    <property type="evidence" value="ECO:0007669"/>
    <property type="project" value="InterPro"/>
</dbReference>
<organism evidence="8 9">
    <name type="scientific">Sphaerimonospora thailandensis</name>
    <dbReference type="NCBI Taxonomy" id="795644"/>
    <lineage>
        <taxon>Bacteria</taxon>
        <taxon>Bacillati</taxon>
        <taxon>Actinomycetota</taxon>
        <taxon>Actinomycetes</taxon>
        <taxon>Streptosporangiales</taxon>
        <taxon>Streptosporangiaceae</taxon>
        <taxon>Sphaerimonospora</taxon>
    </lineage>
</organism>
<sequence length="371" mass="38946">MNGMLLVAGREIRTQVRTKGFFVGLAVTVVLIVGITLAPKLFGGPDSYTIGLVNSQELAVHGGGDTEIEWRTFSDEATARRAVLDGDVDAAMIGGTAGIRVLSDGEIDSELGLMLQAAHREAQIQAAGVRTTPLSMESIGADTRYEETRSQMAFMLVLILFMLVVGTPMMVAMGVVEEKGSRIVEILFTSVRPWQLLGGKVLGLGVVGLINLVVVLAAGLGAAFASGLAVDFPPGMAGIVAGIVVWFVLGYAFFAAVAAALASLVSRQEEVGNVLTPMTMTMFASYGVAFFAAKEPTSLVATIASYVPPFSSMVMPVRATAAATPAWEILLSGALMVVAVAAMVLFAGRVYERAVLRTGARVRLREVVGSR</sequence>
<keyword evidence="5 6" id="KW-0472">Membrane</keyword>
<keyword evidence="3 6" id="KW-0812">Transmembrane</keyword>
<protein>
    <submittedName>
        <fullName evidence="8">ABC transporter permease</fullName>
    </submittedName>
</protein>
<feature type="transmembrane region" description="Helical" evidence="6">
    <location>
        <begin position="329"/>
        <end position="351"/>
    </location>
</feature>
<evidence type="ECO:0000256" key="5">
    <source>
        <dbReference type="ARBA" id="ARBA00023136"/>
    </source>
</evidence>
<evidence type="ECO:0000259" key="7">
    <source>
        <dbReference type="Pfam" id="PF12698"/>
    </source>
</evidence>
<evidence type="ECO:0000256" key="3">
    <source>
        <dbReference type="ARBA" id="ARBA00022692"/>
    </source>
</evidence>
<reference evidence="8" key="1">
    <citation type="submission" date="2021-01" db="EMBL/GenBank/DDBJ databases">
        <title>Whole genome shotgun sequence of Sphaerimonospora thailandensis NBRC 107569.</title>
        <authorList>
            <person name="Komaki H."/>
            <person name="Tamura T."/>
        </authorList>
    </citation>
    <scope>NUCLEOTIDE SEQUENCE</scope>
    <source>
        <strain evidence="8">NBRC 107569</strain>
    </source>
</reference>
<feature type="domain" description="ABC-2 type transporter transmembrane" evidence="7">
    <location>
        <begin position="21"/>
        <end position="347"/>
    </location>
</feature>
<evidence type="ECO:0000313" key="8">
    <source>
        <dbReference type="EMBL" id="GIH70539.1"/>
    </source>
</evidence>
<feature type="transmembrane region" description="Helical" evidence="6">
    <location>
        <begin position="152"/>
        <end position="176"/>
    </location>
</feature>
<dbReference type="InterPro" id="IPR051449">
    <property type="entry name" value="ABC-2_transporter_component"/>
</dbReference>
<feature type="transmembrane region" description="Helical" evidence="6">
    <location>
        <begin position="197"/>
        <end position="224"/>
    </location>
</feature>
<name>A0A8J3RAX4_9ACTN</name>
<evidence type="ECO:0000256" key="6">
    <source>
        <dbReference type="SAM" id="Phobius"/>
    </source>
</evidence>
<dbReference type="InterPro" id="IPR013525">
    <property type="entry name" value="ABC2_TM"/>
</dbReference>
<evidence type="ECO:0000256" key="1">
    <source>
        <dbReference type="ARBA" id="ARBA00004651"/>
    </source>
</evidence>
<dbReference type="Pfam" id="PF12698">
    <property type="entry name" value="ABC2_membrane_3"/>
    <property type="match status" value="1"/>
</dbReference>
<comment type="subcellular location">
    <subcellularLocation>
        <location evidence="1">Cell membrane</location>
        <topology evidence="1">Multi-pass membrane protein</topology>
    </subcellularLocation>
</comment>
<evidence type="ECO:0000313" key="9">
    <source>
        <dbReference type="Proteomes" id="UP000610966"/>
    </source>
</evidence>